<dbReference type="SMART" id="SM00174">
    <property type="entry name" value="RHO"/>
    <property type="match status" value="1"/>
</dbReference>
<gene>
    <name evidence="11" type="ORF">Fcan01_07897</name>
</gene>
<keyword evidence="5" id="KW-0547">Nucleotide-binding</keyword>
<evidence type="ECO:0000256" key="7">
    <source>
        <dbReference type="ARBA" id="ARBA00023136"/>
    </source>
</evidence>
<dbReference type="SMART" id="SM00176">
    <property type="entry name" value="RAN"/>
    <property type="match status" value="1"/>
</dbReference>
<dbReference type="GO" id="GO:0012505">
    <property type="term" value="C:endomembrane system"/>
    <property type="evidence" value="ECO:0007669"/>
    <property type="project" value="UniProtKB-SubCell"/>
</dbReference>
<dbReference type="PANTHER" id="PTHR24070">
    <property type="entry name" value="RAS, DI-RAS, AND RHEB FAMILY MEMBERS OF SMALL GTPASE SUPERFAMILY"/>
    <property type="match status" value="1"/>
</dbReference>
<keyword evidence="6" id="KW-0342">GTP-binding</keyword>
<comment type="caution">
    <text evidence="11">The sequence shown here is derived from an EMBL/GenBank/DDBJ whole genome shotgun (WGS) entry which is preliminary data.</text>
</comment>
<dbReference type="SUPFAM" id="SSF52540">
    <property type="entry name" value="P-loop containing nucleoside triphosphate hydrolases"/>
    <property type="match status" value="1"/>
</dbReference>
<keyword evidence="9" id="KW-0636">Prenylation</keyword>
<evidence type="ECO:0000256" key="4">
    <source>
        <dbReference type="ARBA" id="ARBA00022481"/>
    </source>
</evidence>
<keyword evidence="7" id="KW-0472">Membrane</keyword>
<evidence type="ECO:0000256" key="3">
    <source>
        <dbReference type="ARBA" id="ARBA00022475"/>
    </source>
</evidence>
<evidence type="ECO:0000256" key="10">
    <source>
        <dbReference type="ARBA" id="ARBA00046278"/>
    </source>
</evidence>
<dbReference type="PROSITE" id="PS51420">
    <property type="entry name" value="RHO"/>
    <property type="match status" value="1"/>
</dbReference>
<dbReference type="PROSITE" id="PS51421">
    <property type="entry name" value="RAS"/>
    <property type="match status" value="1"/>
</dbReference>
<dbReference type="PRINTS" id="PR00449">
    <property type="entry name" value="RASTRNSFRMNG"/>
</dbReference>
<evidence type="ECO:0000313" key="12">
    <source>
        <dbReference type="Proteomes" id="UP000198287"/>
    </source>
</evidence>
<dbReference type="EMBL" id="LNIX01000003">
    <property type="protein sequence ID" value="OXA56712.1"/>
    <property type="molecule type" value="Genomic_DNA"/>
</dbReference>
<dbReference type="GO" id="GO:0005525">
    <property type="term" value="F:GTP binding"/>
    <property type="evidence" value="ECO:0007669"/>
    <property type="project" value="UniProtKB-KW"/>
</dbReference>
<comment type="similarity">
    <text evidence="2">Belongs to the small GTPase superfamily. Ras family.</text>
</comment>
<dbReference type="STRING" id="158441.A0A226EGL2"/>
<dbReference type="GO" id="GO:0007165">
    <property type="term" value="P:signal transduction"/>
    <property type="evidence" value="ECO:0007669"/>
    <property type="project" value="InterPro"/>
</dbReference>
<dbReference type="OMA" id="DRDVYPM"/>
<dbReference type="InterPro" id="IPR020849">
    <property type="entry name" value="Small_GTPase_Ras-type"/>
</dbReference>
<dbReference type="GO" id="GO:0003924">
    <property type="term" value="F:GTPase activity"/>
    <property type="evidence" value="ECO:0007669"/>
    <property type="project" value="InterPro"/>
</dbReference>
<name>A0A226EGL2_FOLCA</name>
<evidence type="ECO:0000256" key="6">
    <source>
        <dbReference type="ARBA" id="ARBA00023134"/>
    </source>
</evidence>
<keyword evidence="3" id="KW-1003">Cell membrane</keyword>
<dbReference type="SMART" id="SM00173">
    <property type="entry name" value="RAS"/>
    <property type="match status" value="1"/>
</dbReference>
<dbReference type="FunFam" id="3.40.50.300:FF:000080">
    <property type="entry name" value="Ras-like GTPase Ras1"/>
    <property type="match status" value="1"/>
</dbReference>
<evidence type="ECO:0000256" key="1">
    <source>
        <dbReference type="ARBA" id="ARBA00004193"/>
    </source>
</evidence>
<accession>A0A226EGL2</accession>
<reference evidence="11 12" key="1">
    <citation type="submission" date="2015-12" db="EMBL/GenBank/DDBJ databases">
        <title>The genome of Folsomia candida.</title>
        <authorList>
            <person name="Faddeeva A."/>
            <person name="Derks M.F."/>
            <person name="Anvar Y."/>
            <person name="Smit S."/>
            <person name="Van Straalen N."/>
            <person name="Roelofs D."/>
        </authorList>
    </citation>
    <scope>NUCLEOTIDE SEQUENCE [LARGE SCALE GENOMIC DNA]</scope>
    <source>
        <strain evidence="11 12">VU population</strain>
        <tissue evidence="11">Whole body</tissue>
    </source>
</reference>
<evidence type="ECO:0000256" key="8">
    <source>
        <dbReference type="ARBA" id="ARBA00023288"/>
    </source>
</evidence>
<dbReference type="InterPro" id="IPR001806">
    <property type="entry name" value="Small_GTPase"/>
</dbReference>
<dbReference type="OrthoDB" id="5976022at2759"/>
<keyword evidence="4" id="KW-0488">Methylation</keyword>
<protein>
    <submittedName>
        <fullName evidence="11">Ras-related protein M-Ras</fullName>
    </submittedName>
</protein>
<dbReference type="GO" id="GO:0005886">
    <property type="term" value="C:plasma membrane"/>
    <property type="evidence" value="ECO:0007669"/>
    <property type="project" value="UniProtKB-SubCell"/>
</dbReference>
<dbReference type="Pfam" id="PF00071">
    <property type="entry name" value="Ras"/>
    <property type="match status" value="1"/>
</dbReference>
<dbReference type="NCBIfam" id="TIGR00231">
    <property type="entry name" value="small_GTP"/>
    <property type="match status" value="1"/>
</dbReference>
<comment type="subcellular location">
    <subcellularLocation>
        <location evidence="1">Cell membrane</location>
        <topology evidence="1">Lipid-anchor</topology>
    </subcellularLocation>
    <subcellularLocation>
        <location evidence="10">Endomembrane system</location>
        <topology evidence="10">Lipid-anchor</topology>
        <orientation evidence="10">Cytoplasmic side</orientation>
    </subcellularLocation>
</comment>
<keyword evidence="12" id="KW-1185">Reference proteome</keyword>
<organism evidence="11 12">
    <name type="scientific">Folsomia candida</name>
    <name type="common">Springtail</name>
    <dbReference type="NCBI Taxonomy" id="158441"/>
    <lineage>
        <taxon>Eukaryota</taxon>
        <taxon>Metazoa</taxon>
        <taxon>Ecdysozoa</taxon>
        <taxon>Arthropoda</taxon>
        <taxon>Hexapoda</taxon>
        <taxon>Collembola</taxon>
        <taxon>Entomobryomorpha</taxon>
        <taxon>Isotomoidea</taxon>
        <taxon>Isotomidae</taxon>
        <taxon>Proisotominae</taxon>
        <taxon>Folsomia</taxon>
    </lineage>
</organism>
<dbReference type="PROSITE" id="PS51419">
    <property type="entry name" value="RAB"/>
    <property type="match status" value="1"/>
</dbReference>
<dbReference type="InterPro" id="IPR027417">
    <property type="entry name" value="P-loop_NTPase"/>
</dbReference>
<evidence type="ECO:0000313" key="11">
    <source>
        <dbReference type="EMBL" id="OXA56712.1"/>
    </source>
</evidence>
<proteinExistence type="inferred from homology"/>
<dbReference type="InterPro" id="IPR005225">
    <property type="entry name" value="Small_GTP-bd"/>
</dbReference>
<sequence>MSKPPHNDSLPHYKLVVVGDGGVGKSALTIQFFQKMFVTDYDPTIEDSYIQHCEVDGILCVLDVLDTAGQEEFSAMREQYMRKGDGFLLVYSVTDTQSFENITHFHVQINRVKDCDSYPMLLVANKVDLVHLRKVTEEQGRQLSQKLGLSYLETSAKDPPFQVDACFHEVVRIIRNYNANEHFDRKNQASRRKNCCVM</sequence>
<evidence type="ECO:0000256" key="2">
    <source>
        <dbReference type="ARBA" id="ARBA00008344"/>
    </source>
</evidence>
<dbReference type="Proteomes" id="UP000198287">
    <property type="component" value="Unassembled WGS sequence"/>
</dbReference>
<dbReference type="SMART" id="SM00175">
    <property type="entry name" value="RAB"/>
    <property type="match status" value="1"/>
</dbReference>
<evidence type="ECO:0000256" key="9">
    <source>
        <dbReference type="ARBA" id="ARBA00023289"/>
    </source>
</evidence>
<dbReference type="AlphaFoldDB" id="A0A226EGL2"/>
<keyword evidence="8" id="KW-0449">Lipoprotein</keyword>
<evidence type="ECO:0000256" key="5">
    <source>
        <dbReference type="ARBA" id="ARBA00022741"/>
    </source>
</evidence>
<dbReference type="Gene3D" id="3.40.50.300">
    <property type="entry name" value="P-loop containing nucleotide triphosphate hydrolases"/>
    <property type="match status" value="1"/>
</dbReference>